<feature type="domain" description="N-end aminoacyl transferase N-terminal" evidence="4">
    <location>
        <begin position="18"/>
        <end position="88"/>
    </location>
</feature>
<dbReference type="InterPro" id="IPR016181">
    <property type="entry name" value="Acyl_CoA_acyltransferase"/>
</dbReference>
<dbReference type="GO" id="GO:0008914">
    <property type="term" value="F:leucyl-tRNA--protein transferase activity"/>
    <property type="evidence" value="ECO:0007669"/>
    <property type="project" value="InterPro"/>
</dbReference>
<evidence type="ECO:0000256" key="1">
    <source>
        <dbReference type="ARBA" id="ARBA00022490"/>
    </source>
</evidence>
<evidence type="ECO:0000313" key="7">
    <source>
        <dbReference type="Proteomes" id="UP000297453"/>
    </source>
</evidence>
<dbReference type="NCBIfam" id="NF002346">
    <property type="entry name" value="PRK01305.2-3"/>
    <property type="match status" value="1"/>
</dbReference>
<dbReference type="GO" id="GO:0071596">
    <property type="term" value="P:ubiquitin-dependent protein catabolic process via the N-end rule pathway"/>
    <property type="evidence" value="ECO:0007669"/>
    <property type="project" value="InterPro"/>
</dbReference>
<dbReference type="Pfam" id="PF04377">
    <property type="entry name" value="ATE_C"/>
    <property type="match status" value="1"/>
</dbReference>
<dbReference type="AlphaFoldDB" id="A0A4V6QKG3"/>
<organism evidence="6 7">
    <name type="scientific">Leptospira semungkisensis</name>
    <dbReference type="NCBI Taxonomy" id="2484985"/>
    <lineage>
        <taxon>Bacteria</taxon>
        <taxon>Pseudomonadati</taxon>
        <taxon>Spirochaetota</taxon>
        <taxon>Spirochaetia</taxon>
        <taxon>Leptospirales</taxon>
        <taxon>Leptospiraceae</taxon>
        <taxon>Leptospira</taxon>
    </lineage>
</organism>
<dbReference type="GO" id="GO:0005737">
    <property type="term" value="C:cytoplasm"/>
    <property type="evidence" value="ECO:0007669"/>
    <property type="project" value="TreeGrafter"/>
</dbReference>
<protein>
    <submittedName>
        <fullName evidence="6">Arginyltransferase</fullName>
        <ecNumber evidence="6">2.3.2.8</ecNumber>
    </submittedName>
</protein>
<keyword evidence="3 6" id="KW-0012">Acyltransferase</keyword>
<evidence type="ECO:0000259" key="5">
    <source>
        <dbReference type="Pfam" id="PF04377"/>
    </source>
</evidence>
<dbReference type="EMBL" id="RQEP01000018">
    <property type="protein sequence ID" value="TGK00669.1"/>
    <property type="molecule type" value="Genomic_DNA"/>
</dbReference>
<accession>A0A4V6QKG3</accession>
<evidence type="ECO:0000313" key="6">
    <source>
        <dbReference type="EMBL" id="TGK00669.1"/>
    </source>
</evidence>
<name>A0A4V6QKG3_9LEPT</name>
<dbReference type="Gene3D" id="3.40.630.30">
    <property type="match status" value="1"/>
</dbReference>
<dbReference type="PANTHER" id="PTHR21367:SF1">
    <property type="entry name" value="ARGINYL-TRNA--PROTEIN TRANSFERASE 1"/>
    <property type="match status" value="1"/>
</dbReference>
<evidence type="ECO:0000256" key="2">
    <source>
        <dbReference type="ARBA" id="ARBA00022679"/>
    </source>
</evidence>
<dbReference type="InterPro" id="IPR007471">
    <property type="entry name" value="N-end_Aminoacyl_Trfase_N"/>
</dbReference>
<evidence type="ECO:0000256" key="3">
    <source>
        <dbReference type="ARBA" id="ARBA00023315"/>
    </source>
</evidence>
<dbReference type="InterPro" id="IPR030700">
    <property type="entry name" value="N-end_Aminoacyl_Trfase"/>
</dbReference>
<reference evidence="6" key="1">
    <citation type="journal article" date="2019" name="PLoS Negl. Trop. Dis.">
        <title>Revisiting the worldwide diversity of Leptospira species in the environment.</title>
        <authorList>
            <person name="Vincent A.T."/>
            <person name="Schiettekatte O."/>
            <person name="Bourhy P."/>
            <person name="Veyrier F.J."/>
            <person name="Picardeau M."/>
        </authorList>
    </citation>
    <scope>NUCLEOTIDE SEQUENCE [LARGE SCALE GENOMIC DNA]</scope>
    <source>
        <strain evidence="6">SSS9</strain>
    </source>
</reference>
<comment type="caution">
    <text evidence="6">The sequence shown here is derived from an EMBL/GenBank/DDBJ whole genome shotgun (WGS) entry which is preliminary data.</text>
</comment>
<sequence>MHIDYFEFLDSLPSSDDSACSYYPERISRIKGFAWREVISPSVLDFLFRFGFRRSGAFYYRTSCPSCSHCLSYRIPLLSFSPNAKHKRIFKKNQDLRVTVSSPEMDPEKKDLYLKYQRSRHEGSYGNSDEELLQTMQIQMYDGSDNSKEIRIYKEERLLGWMLLDLGRETVSAVYSVFDPEEEKRSLGNFLILSSILWARGNQFKEFHLGLFLPGHPKMDYKSKWKPAEILEKKSGLWENAETFLPKYFDLFGREGSGSTEG</sequence>
<dbReference type="InterPro" id="IPR007472">
    <property type="entry name" value="N-end_Aminoacyl_Trfase_C"/>
</dbReference>
<feature type="domain" description="N-end rule aminoacyl transferase C-terminal" evidence="5">
    <location>
        <begin position="108"/>
        <end position="231"/>
    </location>
</feature>
<dbReference type="OrthoDB" id="9782022at2"/>
<dbReference type="InterPro" id="IPR017138">
    <property type="entry name" value="Asp_Glu_LeuTrfase"/>
</dbReference>
<dbReference type="PANTHER" id="PTHR21367">
    <property type="entry name" value="ARGININE-TRNA-PROTEIN TRANSFERASE 1"/>
    <property type="match status" value="1"/>
</dbReference>
<dbReference type="PIRSF" id="PIRSF037208">
    <property type="entry name" value="ATE_pro_prd"/>
    <property type="match status" value="1"/>
</dbReference>
<keyword evidence="7" id="KW-1185">Reference proteome</keyword>
<evidence type="ECO:0000259" key="4">
    <source>
        <dbReference type="Pfam" id="PF04376"/>
    </source>
</evidence>
<keyword evidence="1" id="KW-0963">Cytoplasm</keyword>
<dbReference type="GO" id="GO:0004057">
    <property type="term" value="F:arginyl-tRNA--protein transferase activity"/>
    <property type="evidence" value="ECO:0007669"/>
    <property type="project" value="UniProtKB-EC"/>
</dbReference>
<keyword evidence="2 6" id="KW-0808">Transferase</keyword>
<dbReference type="Pfam" id="PF04376">
    <property type="entry name" value="ATE_N"/>
    <property type="match status" value="1"/>
</dbReference>
<dbReference type="SUPFAM" id="SSF55729">
    <property type="entry name" value="Acyl-CoA N-acyltransferases (Nat)"/>
    <property type="match status" value="1"/>
</dbReference>
<dbReference type="RefSeq" id="WP_135588315.1">
    <property type="nucleotide sequence ID" value="NZ_RQEP01000018.1"/>
</dbReference>
<dbReference type="EC" id="2.3.2.8" evidence="6"/>
<proteinExistence type="predicted"/>
<gene>
    <name evidence="6" type="ORF">EHO59_12025</name>
</gene>
<dbReference type="Proteomes" id="UP000297453">
    <property type="component" value="Unassembled WGS sequence"/>
</dbReference>